<organism evidence="1 2">
    <name type="scientific">Enterovibrio nigricans DSM 22720</name>
    <dbReference type="NCBI Taxonomy" id="1121868"/>
    <lineage>
        <taxon>Bacteria</taxon>
        <taxon>Pseudomonadati</taxon>
        <taxon>Pseudomonadota</taxon>
        <taxon>Gammaproteobacteria</taxon>
        <taxon>Vibrionales</taxon>
        <taxon>Vibrionaceae</taxon>
        <taxon>Enterovibrio</taxon>
    </lineage>
</organism>
<dbReference type="AlphaFoldDB" id="A0A1T4VW11"/>
<sequence length="147" mass="17453">MSTRIFLYFTNRNAYPVRIKNVKCFKKVTFQVLQKNDYRPEKTQRLDYDDLVFQTPQEYEIEAFADCSVVVNLDYPVQMDLEQLVCSTQTSHGYHLLKVKNIDVVRMGTPCASYLVPFEKTFESSFRAMIYHILTVTRYYILKSFKK</sequence>
<proteinExistence type="predicted"/>
<dbReference type="Proteomes" id="UP000190162">
    <property type="component" value="Unassembled WGS sequence"/>
</dbReference>
<dbReference type="EMBL" id="FUXU01000111">
    <property type="protein sequence ID" value="SKA69099.1"/>
    <property type="molecule type" value="Genomic_DNA"/>
</dbReference>
<evidence type="ECO:0000313" key="2">
    <source>
        <dbReference type="Proteomes" id="UP000190162"/>
    </source>
</evidence>
<reference evidence="2" key="1">
    <citation type="submission" date="2017-02" db="EMBL/GenBank/DDBJ databases">
        <authorList>
            <person name="Varghese N."/>
            <person name="Submissions S."/>
        </authorList>
    </citation>
    <scope>NUCLEOTIDE SEQUENCE [LARGE SCALE GENOMIC DNA]</scope>
    <source>
        <strain evidence="2">DSM 22720</strain>
    </source>
</reference>
<name>A0A1T4VW11_9GAMM</name>
<protein>
    <submittedName>
        <fullName evidence="1">Uncharacterized protein</fullName>
    </submittedName>
</protein>
<gene>
    <name evidence="1" type="ORF">SAMN02745132_04402</name>
</gene>
<evidence type="ECO:0000313" key="1">
    <source>
        <dbReference type="EMBL" id="SKA69099.1"/>
    </source>
</evidence>
<keyword evidence="2" id="KW-1185">Reference proteome</keyword>
<accession>A0A1T4VW11</accession>